<dbReference type="PANTHER" id="PTHR42884">
    <property type="entry name" value="PROPROTEIN CONVERTASE SUBTILISIN/KEXIN-RELATED"/>
    <property type="match status" value="1"/>
</dbReference>
<dbReference type="NCBIfam" id="NF012200">
    <property type="entry name" value="choice_anch_D"/>
    <property type="match status" value="1"/>
</dbReference>
<dbReference type="CDD" id="cd00063">
    <property type="entry name" value="FN3"/>
    <property type="match status" value="1"/>
</dbReference>
<dbReference type="Gene3D" id="3.40.50.200">
    <property type="entry name" value="Peptidase S8/S53 domain"/>
    <property type="match status" value="1"/>
</dbReference>
<evidence type="ECO:0000256" key="2">
    <source>
        <dbReference type="ARBA" id="ARBA00022801"/>
    </source>
</evidence>
<dbReference type="Pfam" id="PF18962">
    <property type="entry name" value="Por_Secre_tail"/>
    <property type="match status" value="1"/>
</dbReference>
<dbReference type="Pfam" id="PF16361">
    <property type="entry name" value="Peptidase_S8_N"/>
    <property type="match status" value="1"/>
</dbReference>
<dbReference type="SUPFAM" id="SSF49265">
    <property type="entry name" value="Fibronectin type III"/>
    <property type="match status" value="1"/>
</dbReference>
<proteinExistence type="inferred from homology"/>
<keyword evidence="1 4" id="KW-0645">Protease</keyword>
<dbReference type="InterPro" id="IPR003961">
    <property type="entry name" value="FN3_dom"/>
</dbReference>
<dbReference type="PRINTS" id="PR00723">
    <property type="entry name" value="SUBTILISIN"/>
</dbReference>
<evidence type="ECO:0000256" key="4">
    <source>
        <dbReference type="PROSITE-ProRule" id="PRU01240"/>
    </source>
</evidence>
<dbReference type="PROSITE" id="PS00137">
    <property type="entry name" value="SUBTILASE_HIS"/>
    <property type="match status" value="1"/>
</dbReference>
<dbReference type="EMBL" id="JAGUCO010000022">
    <property type="protein sequence ID" value="MBS2100380.1"/>
    <property type="molecule type" value="Genomic_DNA"/>
</dbReference>
<organism evidence="6 7">
    <name type="scientific">Carboxylicivirga linearis</name>
    <dbReference type="NCBI Taxonomy" id="1628157"/>
    <lineage>
        <taxon>Bacteria</taxon>
        <taxon>Pseudomonadati</taxon>
        <taxon>Bacteroidota</taxon>
        <taxon>Bacteroidia</taxon>
        <taxon>Marinilabiliales</taxon>
        <taxon>Marinilabiliaceae</taxon>
        <taxon>Carboxylicivirga</taxon>
    </lineage>
</organism>
<dbReference type="SUPFAM" id="SSF52743">
    <property type="entry name" value="Subtilisin-like"/>
    <property type="match status" value="1"/>
</dbReference>
<comment type="similarity">
    <text evidence="4">Belongs to the peptidase S8 family.</text>
</comment>
<dbReference type="InterPro" id="IPR000209">
    <property type="entry name" value="Peptidase_S8/S53_dom"/>
</dbReference>
<dbReference type="PANTHER" id="PTHR42884:SF14">
    <property type="entry name" value="NEUROENDOCRINE CONVERTASE 1"/>
    <property type="match status" value="1"/>
</dbReference>
<dbReference type="InterPro" id="IPR022398">
    <property type="entry name" value="Peptidase_S8_His-AS"/>
</dbReference>
<evidence type="ECO:0000313" key="6">
    <source>
        <dbReference type="EMBL" id="MBS2100380.1"/>
    </source>
</evidence>
<keyword evidence="2 4" id="KW-0378">Hydrolase</keyword>
<dbReference type="Gene3D" id="2.60.40.10">
    <property type="entry name" value="Immunoglobulins"/>
    <property type="match status" value="2"/>
</dbReference>
<evidence type="ECO:0000256" key="1">
    <source>
        <dbReference type="ARBA" id="ARBA00022670"/>
    </source>
</evidence>
<dbReference type="PROSITE" id="PS51892">
    <property type="entry name" value="SUBTILASE"/>
    <property type="match status" value="1"/>
</dbReference>
<dbReference type="InterPro" id="IPR036852">
    <property type="entry name" value="Peptidase_S8/S53_dom_sf"/>
</dbReference>
<dbReference type="InterPro" id="IPR015500">
    <property type="entry name" value="Peptidase_S8_subtilisin-rel"/>
</dbReference>
<dbReference type="InterPro" id="IPR026444">
    <property type="entry name" value="Secre_tail"/>
</dbReference>
<evidence type="ECO:0000259" key="5">
    <source>
        <dbReference type="PROSITE" id="PS50853"/>
    </source>
</evidence>
<dbReference type="PROSITE" id="PS00138">
    <property type="entry name" value="SUBTILASE_SER"/>
    <property type="match status" value="1"/>
</dbReference>
<accession>A0ABS5JZP2</accession>
<sequence length="2544" mass="283451">MIISTYLKSLVCFCFISIITVSVVGQQPAVYKNGVLQSEFKVKLKREVSLPSAGLKSTQANGYSTVGLTGVDKLNFQFEAISFERLFPYSAKFNARHQKHGLHLWYKVRIQADADIADVLRAYADVAEIEYAEPFYQRSLMPYNISEVTDEVVKNIRSTKSASPFDDPRFDEQWHYHNTEDNPGIPGADINLLRAWERETGHPDVIVAVIDQGVDYLHEDLADNMWINEAELNGTPGEDSDGNGYIDDIYGFNFVNMTGKIERLDHGTHVAGTVAATNNNGIGVSGVAGGSGNGDGVRIMSCMIMSENASGDAAAAFVYAADNGAIIAQNSWGYNQPDVYEQSELDAIDYFIAEAGQFRGSPMKGGVVIFATGNMADEGNYWPGCYEHVISVAATDPYNHLSNYSNYGEWVTVSAPGGEVTKGSEYGVLSTMPNNSYGFYDGTSMACPHVSGVAALVASQYRGGDFDNEQLIARLIGGTIPLDTIEFNKGYEGKMGIGGVDAYLALQKDNGIPPNPITDLVSEGTSSNFARLKWTVPVDEDDDEPRYFHIYYHTIPFDTATINNAERKRVGSSLRAGEEFVYDLNGLERNTTYYIAVSGVDRWGNEAELSDLISVSTNNGPIIELDKELIEFGIDVRSDSASHQSFTMFNKGDGILKWNIVPRHIKNVDTYNTTPLKSNYQFHNNGTRSGVVKTQSVNEGSITPFEQVPSENYIYYFDVDVMETSMIRLGDQERTSPNSTATYFKVTDEEGFNLTGAEIGVYFENIPTDSMHIEVYQGHDITTAKLLHSQVYYVQHDGVTFEEVFFLKQMHFNQGDGFFIVYHIGPGYQYPVLASDAEDTSTSDYCYFSTDFGNTWKVLKDVYDDELKVFNVIAISALEPLGEYIKLSESSGLLAAGESKEIDLTVNGHELINGEYDAQLQIFGEGYDEYWKNVDLDFKVDGHTYKLESDDLLEFGNVFIGEYSTESIVIHNVGLGAFDNGGAIDISISNEEFTLIGEMTSAIQAQRAFKIDLRYTPVKEGPSNATVTLTEKNGGTYEFKLFGVASKPAKAVLSPTYKEYSDLDLDTIVRDHFYLRNDGDYPLRYYVPKFADGSNMPDYDEGMIHRFGYAGGRLEPETGEDFAFEWNDISISGKEITDAFRLDGSVVYKEALIGFAFPYFGNTYDTCYITNQGAIALSNNGWFNAKPAGYNNPTQSHKLISAWGMPFDLNIGGQIFYQSYPDKFVLQYEGVVHGSYIWDTNSNSGIGWLDEPITFQIILHQDGDIDFLYKDLGGVINDERIGFNRSTTLIMIEDQTIEDALVLNGFGTEEDEPRIYNIVPTTGHKIYFKNPGYGVVTSLTNPYGLVQVGDSIRLDYEFDTDGLYVGDFEENINVITNDPINTTLSYSIKMDIESGGEVNYTSNVDKVDFGDVFQGGVYDYKLTIGNDGKAIGFLTSVTTKNELFEVSGYMPVALRPNMYSDYIVSVNAKDLGELNDVVVFTDTLGNKFELDVKCNVIYAPEIGSGKDRIEETLSFGETKTVQVSISNSGLSDMEVSPSGNEWMNVLPAGQDSYPEGFDYTHTVEYDADHLFNPSDVIISGEKLEMPEDPFDEEAYWVGVPLPYPVNYYGVDADTLFIGQNGVITTIGGQDAMINGPDYYIPNENGLQGFLAPVFGFNGLSNPEDYPLTGVYCKGYEDKFVVRFQDIASFGGGKPISTEIWMFRNGLIKFMYEIDDPSTVHLLLESTLIGIENHDGKKGIQVSARTNGVIKDKTIVTFIPKETYTVKSNGSMDFDVYLNARSIYGGEYQDQIVFENNTPDNPAFSIPVDLSVIGIDNIVIEDTLDLGDVYIVDYDGEDYQSPYKRYEYEFTISNEGSRALFIRNLAMQNGFATYSIMGDDDKFGNGNSEDGWIDISRSRINHTLYPNEKEVFMLRVTPLEQGIIADTLLIICDTEEGEIRLPVDAHFTMPPRINIHSEGLHVYANTANETDSKQFTISNDGPVDLEYHMEFVLYRQQVENNFLAQTYSQGYSAYNAGAALQVNNSIDYSSAAFDDSDIDWDDFNNILEHENDETSTSAVGFGGSYEFYAATAFEAPSTGFNLSHVMVWYAWGEILESDIQVIIRGGSDDFYKTEVLAVTDYKHTAETASSKGEYVTIELDQSTFFFPYEKFYVMFKFSEDVTFPLGTAQVQTSRLDRFYFGDGQNFYDAVSQGYGTMAWMMKAAEMELGDAVWASSDDEKIGELTPGAEQSFTVNFNSVYAGQGVNTGAVVFRTNDPYTERAELPISLTRNKGPQYEDGSEVNFTIDEMEVLEYTFRAYDEEGDNFTLSLKEEVKYLTCEIDGDQVSIVFEPDYDGAGNYDVVISGMDSWGNQTECTIKITVNNVNRAPVEEIIIGTQKFDLQNEDGYVIQLTDYIIDPDGDDIEFDVSYSNPEVMDVFQTGETVVFIPQALGYSEVSIEATDEHGATLETAFDVFVEYRVGIDDNWESTIRMYPNPVQDVLYLDYQGINAERYDIIDASGSVLKNGNLLHGSHEQISVTNLMSGIYILKIYTDQGVAIKKFTKQ</sequence>
<evidence type="ECO:0000256" key="3">
    <source>
        <dbReference type="ARBA" id="ARBA00022825"/>
    </source>
</evidence>
<dbReference type="InterPro" id="IPR032304">
    <property type="entry name" value="Peptidase_S8_N"/>
</dbReference>
<feature type="active site" description="Charge relay system" evidence="4">
    <location>
        <position position="211"/>
    </location>
</feature>
<keyword evidence="3 4" id="KW-0720">Serine protease</keyword>
<comment type="caution">
    <text evidence="6">The sequence shown here is derived from an EMBL/GenBank/DDBJ whole genome shotgun (WGS) entry which is preliminary data.</text>
</comment>
<dbReference type="Proteomes" id="UP000708576">
    <property type="component" value="Unassembled WGS sequence"/>
</dbReference>
<dbReference type="RefSeq" id="WP_212218104.1">
    <property type="nucleotide sequence ID" value="NZ_JAGUCO010000022.1"/>
</dbReference>
<dbReference type="InterPro" id="IPR023828">
    <property type="entry name" value="Peptidase_S8_Ser-AS"/>
</dbReference>
<dbReference type="InterPro" id="IPR013783">
    <property type="entry name" value="Ig-like_fold"/>
</dbReference>
<dbReference type="PROSITE" id="PS50853">
    <property type="entry name" value="FN3"/>
    <property type="match status" value="1"/>
</dbReference>
<protein>
    <submittedName>
        <fullName evidence="6">S8 family serine peptidase</fullName>
    </submittedName>
</protein>
<dbReference type="Pfam" id="PF00082">
    <property type="entry name" value="Peptidase_S8"/>
    <property type="match status" value="1"/>
</dbReference>
<evidence type="ECO:0000313" key="7">
    <source>
        <dbReference type="Proteomes" id="UP000708576"/>
    </source>
</evidence>
<feature type="domain" description="Fibronectin type-III" evidence="5">
    <location>
        <begin position="513"/>
        <end position="620"/>
    </location>
</feature>
<dbReference type="NCBIfam" id="TIGR04183">
    <property type="entry name" value="Por_Secre_tail"/>
    <property type="match status" value="1"/>
</dbReference>
<reference evidence="6 7" key="1">
    <citation type="journal article" date="2015" name="Int. J. Syst. Evol. Microbiol.">
        <title>Carboxylicivirga linearis sp. nov., isolated from a sea cucumber culture pond.</title>
        <authorList>
            <person name="Wang F.Q."/>
            <person name="Zhou Y.X."/>
            <person name="Lin X.Z."/>
            <person name="Chen G.J."/>
            <person name="Du Z.J."/>
        </authorList>
    </citation>
    <scope>NUCLEOTIDE SEQUENCE [LARGE SCALE GENOMIC DNA]</scope>
    <source>
        <strain evidence="6 7">FB218</strain>
    </source>
</reference>
<gene>
    <name evidence="6" type="ORF">KEM10_18995</name>
</gene>
<dbReference type="InterPro" id="IPR036116">
    <property type="entry name" value="FN3_sf"/>
</dbReference>
<feature type="active site" description="Charge relay system" evidence="4">
    <location>
        <position position="444"/>
    </location>
</feature>
<name>A0ABS5JZP2_9BACT</name>
<feature type="active site" description="Charge relay system" evidence="4">
    <location>
        <position position="266"/>
    </location>
</feature>
<keyword evidence="7" id="KW-1185">Reference proteome</keyword>
<dbReference type="SMART" id="SM00060">
    <property type="entry name" value="FN3"/>
    <property type="match status" value="1"/>
</dbReference>